<dbReference type="Pfam" id="PF01425">
    <property type="entry name" value="Amidase"/>
    <property type="match status" value="1"/>
</dbReference>
<proteinExistence type="predicted"/>
<name>A0AAD4SNF0_9MAGN</name>
<accession>A0AAD4SNF0</accession>
<sequence>MAVHFSQLLLLIIGICSSLLIFNCQGFSIRDATVEDCQQGFKDNTLTSRQLVALRAVIEVNPDALRLHGIPILLKDDISTKDKLNTTDGSYALLNSVVPRDAGVVTRFRNAGAVILGKASCSEWSGFRGTGVSPGWCGRTGQARNPYALWRSPCGSRSGSAISVAANLATVSLGQETDGSMLCPASSNSVVAIKPTVGLTSRAGIVPVSPTQDTVGPMCRTVSDAVHTLDAIAGCDPNDGRNGLQGKRLGIVRSPFFNFPPGSHLSTLFEGHIQTLRQAGVVVIDNLGINNLQTILNPYQSGQQRVMLSEFKQSINVYLSGLVSSPVRSLADIINFNNNNMYLEMPNVYSQDLLVTANNMYSGQLLERQQALWSMQNLDSNGFVRLMNVFNLDSTVTPGSAFSTVLAIGGHPGISVPAGYDMDGMPIGMCFGGLKFTEAKLIECAYGFEQMTMRRKPPRLTNLSMK</sequence>
<gene>
    <name evidence="3" type="ORF">MKW98_003871</name>
</gene>
<dbReference type="Gene3D" id="3.90.1300.10">
    <property type="entry name" value="Amidase signature (AS) domain"/>
    <property type="match status" value="1"/>
</dbReference>
<dbReference type="SUPFAM" id="SSF75304">
    <property type="entry name" value="Amidase signature (AS) enzymes"/>
    <property type="match status" value="1"/>
</dbReference>
<feature type="chain" id="PRO_5042215142" description="Amidase domain-containing protein" evidence="1">
    <location>
        <begin position="19"/>
        <end position="466"/>
    </location>
</feature>
<feature type="signal peptide" evidence="1">
    <location>
        <begin position="1"/>
        <end position="18"/>
    </location>
</feature>
<dbReference type="InterPro" id="IPR023631">
    <property type="entry name" value="Amidase_dom"/>
</dbReference>
<reference evidence="3" key="1">
    <citation type="submission" date="2022-04" db="EMBL/GenBank/DDBJ databases">
        <title>A functionally conserved STORR gene fusion in Papaver species that diverged 16.8 million years ago.</title>
        <authorList>
            <person name="Catania T."/>
        </authorList>
    </citation>
    <scope>NUCLEOTIDE SEQUENCE</scope>
    <source>
        <strain evidence="3">S-188037</strain>
    </source>
</reference>
<dbReference type="PANTHER" id="PTHR42678:SF34">
    <property type="entry name" value="OS04G0183300 PROTEIN"/>
    <property type="match status" value="1"/>
</dbReference>
<feature type="domain" description="Amidase" evidence="2">
    <location>
        <begin position="61"/>
        <end position="297"/>
    </location>
</feature>
<keyword evidence="1" id="KW-0732">Signal</keyword>
<evidence type="ECO:0000313" key="3">
    <source>
        <dbReference type="EMBL" id="KAI3913392.1"/>
    </source>
</evidence>
<protein>
    <recommendedName>
        <fullName evidence="2">Amidase domain-containing protein</fullName>
    </recommendedName>
</protein>
<evidence type="ECO:0000256" key="1">
    <source>
        <dbReference type="SAM" id="SignalP"/>
    </source>
</evidence>
<dbReference type="PANTHER" id="PTHR42678">
    <property type="entry name" value="AMIDASE"/>
    <property type="match status" value="1"/>
</dbReference>
<comment type="caution">
    <text evidence="3">The sequence shown here is derived from an EMBL/GenBank/DDBJ whole genome shotgun (WGS) entry which is preliminary data.</text>
</comment>
<evidence type="ECO:0000313" key="4">
    <source>
        <dbReference type="Proteomes" id="UP001202328"/>
    </source>
</evidence>
<dbReference type="InterPro" id="IPR036928">
    <property type="entry name" value="AS_sf"/>
</dbReference>
<dbReference type="EMBL" id="JAJJMB010009474">
    <property type="protein sequence ID" value="KAI3913392.1"/>
    <property type="molecule type" value="Genomic_DNA"/>
</dbReference>
<evidence type="ECO:0000259" key="2">
    <source>
        <dbReference type="Pfam" id="PF01425"/>
    </source>
</evidence>
<dbReference type="AlphaFoldDB" id="A0AAD4SNF0"/>
<organism evidence="3 4">
    <name type="scientific">Papaver atlanticum</name>
    <dbReference type="NCBI Taxonomy" id="357466"/>
    <lineage>
        <taxon>Eukaryota</taxon>
        <taxon>Viridiplantae</taxon>
        <taxon>Streptophyta</taxon>
        <taxon>Embryophyta</taxon>
        <taxon>Tracheophyta</taxon>
        <taxon>Spermatophyta</taxon>
        <taxon>Magnoliopsida</taxon>
        <taxon>Ranunculales</taxon>
        <taxon>Papaveraceae</taxon>
        <taxon>Papaveroideae</taxon>
        <taxon>Papaver</taxon>
    </lineage>
</organism>
<keyword evidence="4" id="KW-1185">Reference proteome</keyword>
<dbReference type="Proteomes" id="UP001202328">
    <property type="component" value="Unassembled WGS sequence"/>
</dbReference>